<sequence>MKVLLCLAAVVSFASAMFAPQINGFSDFSDPAKFDNGFNGGIGEGKTFDVNDMHNFPDFSHGFGNFDDSKGTPDQHVFNAPNKNLNNNAEQNFDDQHLNNFLSKGDAGIPGGFRGADHNNGFINDTVLVAGTAAAPTVGSGGGVGSVTADQQNGLANRPPGCNPDHESGFVTDTITAAGSVAANQGNVADSTNKQNVGSGRHNHISHDVTNDIHNGIHFKQRNGVYQPNNQFAPEQEFHGNSFDKTHADHDSNINLPSVEDLHKHIPTPVVFKPTIAPFVHPDGPVGGPVTVSDIQFDHPDPPKKFTHDGFPSFNGRQSKFSRANDIPGFFSDPFGSVGGSSGHRKGLNSQSCPTINNPAAPYVLSSTASDYPREDINAELARRPGLRSMVANNGQQKPSLDVVDGTASCVSSQNSLRKFRRYNGACYVLDGEAVDMVDCQSANCNQCNTSGAQSNIQGLCVPQYQNINVMAYCVNAPDANNKINRELVPVPSFCGCRMVQC</sequence>
<evidence type="ECO:0000256" key="1">
    <source>
        <dbReference type="SAM" id="SignalP"/>
    </source>
</evidence>
<gene>
    <name evidence="2" type="ORF">LOTGIDRAFT_238005</name>
</gene>
<keyword evidence="3" id="KW-1185">Reference proteome</keyword>
<dbReference type="KEGG" id="lgi:LOTGIDRAFT_238005"/>
<feature type="chain" id="PRO_5004717771" description="Spaetzle domain-containing protein" evidence="1">
    <location>
        <begin position="17"/>
        <end position="502"/>
    </location>
</feature>
<evidence type="ECO:0008006" key="4">
    <source>
        <dbReference type="Google" id="ProtNLM"/>
    </source>
</evidence>
<name>V4B4I4_LOTGI</name>
<evidence type="ECO:0000313" key="3">
    <source>
        <dbReference type="Proteomes" id="UP000030746"/>
    </source>
</evidence>
<keyword evidence="1" id="KW-0732">Signal</keyword>
<dbReference type="GeneID" id="20250628"/>
<dbReference type="HOGENOM" id="CLU_543248_0_0_1"/>
<dbReference type="Proteomes" id="UP000030746">
    <property type="component" value="Unassembled WGS sequence"/>
</dbReference>
<feature type="signal peptide" evidence="1">
    <location>
        <begin position="1"/>
        <end position="16"/>
    </location>
</feature>
<reference evidence="2 3" key="1">
    <citation type="journal article" date="2013" name="Nature">
        <title>Insights into bilaterian evolution from three spiralian genomes.</title>
        <authorList>
            <person name="Simakov O."/>
            <person name="Marletaz F."/>
            <person name="Cho S.J."/>
            <person name="Edsinger-Gonzales E."/>
            <person name="Havlak P."/>
            <person name="Hellsten U."/>
            <person name="Kuo D.H."/>
            <person name="Larsson T."/>
            <person name="Lv J."/>
            <person name="Arendt D."/>
            <person name="Savage R."/>
            <person name="Osoegawa K."/>
            <person name="de Jong P."/>
            <person name="Grimwood J."/>
            <person name="Chapman J.A."/>
            <person name="Shapiro H."/>
            <person name="Aerts A."/>
            <person name="Otillar R.P."/>
            <person name="Terry A.Y."/>
            <person name="Boore J.L."/>
            <person name="Grigoriev I.V."/>
            <person name="Lindberg D.R."/>
            <person name="Seaver E.C."/>
            <person name="Weisblat D.A."/>
            <person name="Putnam N.H."/>
            <person name="Rokhsar D.S."/>
        </authorList>
    </citation>
    <scope>NUCLEOTIDE SEQUENCE [LARGE SCALE GENOMIC DNA]</scope>
</reference>
<evidence type="ECO:0000313" key="2">
    <source>
        <dbReference type="EMBL" id="ESP02381.1"/>
    </source>
</evidence>
<dbReference type="CTD" id="20250628"/>
<organism evidence="2 3">
    <name type="scientific">Lottia gigantea</name>
    <name type="common">Giant owl limpet</name>
    <dbReference type="NCBI Taxonomy" id="225164"/>
    <lineage>
        <taxon>Eukaryota</taxon>
        <taxon>Metazoa</taxon>
        <taxon>Spiralia</taxon>
        <taxon>Lophotrochozoa</taxon>
        <taxon>Mollusca</taxon>
        <taxon>Gastropoda</taxon>
        <taxon>Patellogastropoda</taxon>
        <taxon>Lottioidea</taxon>
        <taxon>Lottiidae</taxon>
        <taxon>Lottia</taxon>
    </lineage>
</organism>
<accession>V4B4I4</accession>
<proteinExistence type="predicted"/>
<dbReference type="EMBL" id="KB200274">
    <property type="protein sequence ID" value="ESP02381.1"/>
    <property type="molecule type" value="Genomic_DNA"/>
</dbReference>
<protein>
    <recommendedName>
        <fullName evidence="4">Spaetzle domain-containing protein</fullName>
    </recommendedName>
</protein>
<dbReference type="RefSeq" id="XP_009046964.1">
    <property type="nucleotide sequence ID" value="XM_009048716.1"/>
</dbReference>
<dbReference type="AlphaFoldDB" id="V4B4I4"/>